<dbReference type="Proteomes" id="UP000595841">
    <property type="component" value="Chromosome"/>
</dbReference>
<sequence length="179" mass="20212">MNPQRSRSGENETKAAALHASINHRFDLQSFFSTALHGALSGSTSTLTVPSLNTSLISVITNRIHFLLFLCLQGFALLLSALFFVSNNRPYQSKLKQIAPGIETPVVVGQNQHGSARWLQEEEWAHAFDCELFDLHHPFIRQLIQTGYDDLYFLRTDLKEEYNLENASSEVYSESEHLG</sequence>
<gene>
    <name evidence="2" type="ORF">JI735_32985</name>
</gene>
<keyword evidence="1" id="KW-0812">Transmembrane</keyword>
<reference evidence="2 3" key="1">
    <citation type="submission" date="2021-01" db="EMBL/GenBank/DDBJ databases">
        <title>Whole genome sequence of Paenibacillus sonchi LMG 24727 for comparative genomics.</title>
        <authorList>
            <person name="Lee G."/>
            <person name="Kim M.-J."/>
            <person name="Lim K."/>
            <person name="Shin J.-H."/>
        </authorList>
    </citation>
    <scope>NUCLEOTIDE SEQUENCE [LARGE SCALE GENOMIC DNA]</scope>
    <source>
        <strain evidence="2 3">LMG 24727</strain>
    </source>
</reference>
<dbReference type="AlphaFoldDB" id="A0A974PBW6"/>
<keyword evidence="1" id="KW-1133">Transmembrane helix</keyword>
<accession>A0A974PBW6</accession>
<evidence type="ECO:0000256" key="1">
    <source>
        <dbReference type="SAM" id="Phobius"/>
    </source>
</evidence>
<evidence type="ECO:0000313" key="2">
    <source>
        <dbReference type="EMBL" id="QQZ61142.1"/>
    </source>
</evidence>
<keyword evidence="3" id="KW-1185">Reference proteome</keyword>
<feature type="transmembrane region" description="Helical" evidence="1">
    <location>
        <begin position="64"/>
        <end position="85"/>
    </location>
</feature>
<dbReference type="KEGG" id="pson:JI735_32985"/>
<organism evidence="2 3">
    <name type="scientific">Paenibacillus sonchi</name>
    <dbReference type="NCBI Taxonomy" id="373687"/>
    <lineage>
        <taxon>Bacteria</taxon>
        <taxon>Bacillati</taxon>
        <taxon>Bacillota</taxon>
        <taxon>Bacilli</taxon>
        <taxon>Bacillales</taxon>
        <taxon>Paenibacillaceae</taxon>
        <taxon>Paenibacillus</taxon>
        <taxon>Paenibacillus sonchi group</taxon>
    </lineage>
</organism>
<protein>
    <submittedName>
        <fullName evidence="2">Uncharacterized protein</fullName>
    </submittedName>
</protein>
<dbReference type="RefSeq" id="WP_202676836.1">
    <property type="nucleotide sequence ID" value="NZ_CP068595.1"/>
</dbReference>
<evidence type="ECO:0000313" key="3">
    <source>
        <dbReference type="Proteomes" id="UP000595841"/>
    </source>
</evidence>
<keyword evidence="1" id="KW-0472">Membrane</keyword>
<proteinExistence type="predicted"/>
<name>A0A974PBW6_9BACL</name>
<dbReference type="EMBL" id="CP068595">
    <property type="protein sequence ID" value="QQZ61142.1"/>
    <property type="molecule type" value="Genomic_DNA"/>
</dbReference>